<gene>
    <name evidence="2" type="ORF">ACFFJP_17000</name>
</gene>
<reference evidence="2 3" key="1">
    <citation type="submission" date="2024-09" db="EMBL/GenBank/DDBJ databases">
        <authorList>
            <person name="Sun Q."/>
            <person name="Mori K."/>
        </authorList>
    </citation>
    <scope>NUCLEOTIDE SEQUENCE [LARGE SCALE GENOMIC DNA]</scope>
    <source>
        <strain evidence="2 3">KCTC 23315</strain>
    </source>
</reference>
<protein>
    <submittedName>
        <fullName evidence="2">NAD(P)/FAD-dependent oxidoreductase</fullName>
    </submittedName>
</protein>
<accession>A0ABV6BIW9</accession>
<sequence length="417" mass="46606">MRIAVIGGGIAGMMSWYLLRRQHQVTLFEAGAYLGGHTATVDVTVGGREYAVDTGFIVFNNWTYPLFNRFIAELEVPFQHTTMSFAVTDRAADFEYNGNNLWSLFAQKRNLLRPSFWRMLGDIVRFNKIAKQAVAENSADLDLPIDAFLQKHQLGADMRDKYLLPMGAAIWSAGLTAMPEFPLRFFLQFCNNHGLLNINDRPQWAVIKGGSRQYVKAMLGKCGNDGIRLNSPVAQVRRFDDSVEIALADGSTEHFDQVVFACHSDQALKMLADATPAEQQVLGGIAYQDNDVVLHTDIRLLPKRKAAWAAWNYLLGADAAKQATLSYNMNMLQGISSDHTFVVSLNASGKIAPEHILRRFTYAHPVYNNSTMQSQARRAEINGQNRSYFCGAYWYNGFHEDGVRSAVDVAALLGVKF</sequence>
<name>A0ABV6BIW9_9GAMM</name>
<organism evidence="2 3">
    <name type="scientific">Rheinheimera tilapiae</name>
    <dbReference type="NCBI Taxonomy" id="875043"/>
    <lineage>
        <taxon>Bacteria</taxon>
        <taxon>Pseudomonadati</taxon>
        <taxon>Pseudomonadota</taxon>
        <taxon>Gammaproteobacteria</taxon>
        <taxon>Chromatiales</taxon>
        <taxon>Chromatiaceae</taxon>
        <taxon>Rheinheimera</taxon>
    </lineage>
</organism>
<dbReference type="EMBL" id="JBHLXP010000005">
    <property type="protein sequence ID" value="MFC0050002.1"/>
    <property type="molecule type" value="Genomic_DNA"/>
</dbReference>
<dbReference type="PANTHER" id="PTHR42923">
    <property type="entry name" value="PROTOPORPHYRINOGEN OXIDASE"/>
    <property type="match status" value="1"/>
</dbReference>
<dbReference type="Proteomes" id="UP001589813">
    <property type="component" value="Unassembled WGS sequence"/>
</dbReference>
<keyword evidence="3" id="KW-1185">Reference proteome</keyword>
<proteinExistence type="predicted"/>
<dbReference type="InterPro" id="IPR036188">
    <property type="entry name" value="FAD/NAD-bd_sf"/>
</dbReference>
<evidence type="ECO:0000313" key="2">
    <source>
        <dbReference type="EMBL" id="MFC0050002.1"/>
    </source>
</evidence>
<evidence type="ECO:0000313" key="3">
    <source>
        <dbReference type="Proteomes" id="UP001589813"/>
    </source>
</evidence>
<dbReference type="PANTHER" id="PTHR42923:SF17">
    <property type="entry name" value="AMINE OXIDASE DOMAIN-CONTAINING PROTEIN"/>
    <property type="match status" value="1"/>
</dbReference>
<dbReference type="Pfam" id="PF01593">
    <property type="entry name" value="Amino_oxidase"/>
    <property type="match status" value="1"/>
</dbReference>
<dbReference type="RefSeq" id="WP_377246948.1">
    <property type="nucleotide sequence ID" value="NZ_JBHLXP010000005.1"/>
</dbReference>
<dbReference type="Gene3D" id="3.50.50.60">
    <property type="entry name" value="FAD/NAD(P)-binding domain"/>
    <property type="match status" value="1"/>
</dbReference>
<dbReference type="SUPFAM" id="SSF51905">
    <property type="entry name" value="FAD/NAD(P)-binding domain"/>
    <property type="match status" value="1"/>
</dbReference>
<feature type="domain" description="Amine oxidase" evidence="1">
    <location>
        <begin position="16"/>
        <end position="274"/>
    </location>
</feature>
<dbReference type="InterPro" id="IPR050464">
    <property type="entry name" value="Zeta_carotene_desat/Oxidored"/>
</dbReference>
<dbReference type="InterPro" id="IPR002937">
    <property type="entry name" value="Amino_oxidase"/>
</dbReference>
<evidence type="ECO:0000259" key="1">
    <source>
        <dbReference type="Pfam" id="PF01593"/>
    </source>
</evidence>
<comment type="caution">
    <text evidence="2">The sequence shown here is derived from an EMBL/GenBank/DDBJ whole genome shotgun (WGS) entry which is preliminary data.</text>
</comment>